<dbReference type="InterPro" id="IPR001537">
    <property type="entry name" value="SpoU_MeTrfase"/>
</dbReference>
<keyword evidence="1 5" id="KW-0489">Methyltransferase</keyword>
<reference evidence="5 6" key="1">
    <citation type="submission" date="2024-03" db="EMBL/GenBank/DDBJ databases">
        <title>Complete genome sequence of the green alga Chloropicon roscoffensis RCC1871.</title>
        <authorList>
            <person name="Lemieux C."/>
            <person name="Pombert J.-F."/>
            <person name="Otis C."/>
            <person name="Turmel M."/>
        </authorList>
    </citation>
    <scope>NUCLEOTIDE SEQUENCE [LARGE SCALE GENOMIC DNA]</scope>
    <source>
        <strain evidence="5 6">RCC1871</strain>
    </source>
</reference>
<dbReference type="AlphaFoldDB" id="A0AAX4PC63"/>
<dbReference type="InterPro" id="IPR051259">
    <property type="entry name" value="rRNA_Methyltransferase"/>
</dbReference>
<evidence type="ECO:0000256" key="3">
    <source>
        <dbReference type="SAM" id="MobiDB-lite"/>
    </source>
</evidence>
<name>A0AAX4PC63_9CHLO</name>
<dbReference type="Proteomes" id="UP001472866">
    <property type="component" value="Chromosome 08"/>
</dbReference>
<dbReference type="InterPro" id="IPR029028">
    <property type="entry name" value="Alpha/beta_knot_MTases"/>
</dbReference>
<proteinExistence type="predicted"/>
<feature type="compositionally biased region" description="Basic and acidic residues" evidence="3">
    <location>
        <begin position="197"/>
        <end position="215"/>
    </location>
</feature>
<dbReference type="GO" id="GO:0008173">
    <property type="term" value="F:RNA methyltransferase activity"/>
    <property type="evidence" value="ECO:0007669"/>
    <property type="project" value="InterPro"/>
</dbReference>
<dbReference type="Pfam" id="PF00588">
    <property type="entry name" value="SpoU_methylase"/>
    <property type="match status" value="1"/>
</dbReference>
<feature type="compositionally biased region" description="Gly residues" evidence="3">
    <location>
        <begin position="223"/>
        <end position="233"/>
    </location>
</feature>
<protein>
    <submittedName>
        <fullName evidence="5">SpoU-type tRNA/rRNA methyltransferase</fullName>
    </submittedName>
</protein>
<dbReference type="Gene3D" id="3.40.1280.10">
    <property type="match status" value="1"/>
</dbReference>
<feature type="domain" description="tRNA/rRNA methyltransferase SpoU type" evidence="4">
    <location>
        <begin position="22"/>
        <end position="159"/>
    </location>
</feature>
<dbReference type="EMBL" id="CP151508">
    <property type="protein sequence ID" value="WZN63818.1"/>
    <property type="molecule type" value="Genomic_DNA"/>
</dbReference>
<dbReference type="PANTHER" id="PTHR43191:SF7">
    <property type="entry name" value="OBP33PEP LIKE PROTEIN"/>
    <property type="match status" value="1"/>
</dbReference>
<accession>A0AAX4PC63</accession>
<dbReference type="GO" id="GO:0032259">
    <property type="term" value="P:methylation"/>
    <property type="evidence" value="ECO:0007669"/>
    <property type="project" value="UniProtKB-KW"/>
</dbReference>
<evidence type="ECO:0000259" key="4">
    <source>
        <dbReference type="Pfam" id="PF00588"/>
    </source>
</evidence>
<feature type="region of interest" description="Disordered" evidence="3">
    <location>
        <begin position="184"/>
        <end position="233"/>
    </location>
</feature>
<keyword evidence="6" id="KW-1185">Reference proteome</keyword>
<evidence type="ECO:0000313" key="6">
    <source>
        <dbReference type="Proteomes" id="UP001472866"/>
    </source>
</evidence>
<dbReference type="InterPro" id="IPR029026">
    <property type="entry name" value="tRNA_m1G_MTases_N"/>
</dbReference>
<dbReference type="GO" id="GO:0003723">
    <property type="term" value="F:RNA binding"/>
    <property type="evidence" value="ECO:0007669"/>
    <property type="project" value="InterPro"/>
</dbReference>
<evidence type="ECO:0000313" key="5">
    <source>
        <dbReference type="EMBL" id="WZN63818.1"/>
    </source>
</evidence>
<organism evidence="5 6">
    <name type="scientific">Chloropicon roscoffensis</name>
    <dbReference type="NCBI Taxonomy" id="1461544"/>
    <lineage>
        <taxon>Eukaryota</taxon>
        <taxon>Viridiplantae</taxon>
        <taxon>Chlorophyta</taxon>
        <taxon>Chloropicophyceae</taxon>
        <taxon>Chloropicales</taxon>
        <taxon>Chloropicaceae</taxon>
        <taxon>Chloropicon</taxon>
    </lineage>
</organism>
<dbReference type="PANTHER" id="PTHR43191">
    <property type="entry name" value="RRNA METHYLTRANSFERASE 3"/>
    <property type="match status" value="1"/>
</dbReference>
<keyword evidence="2" id="KW-0808">Transferase</keyword>
<dbReference type="SUPFAM" id="SSF75217">
    <property type="entry name" value="alpha/beta knot"/>
    <property type="match status" value="1"/>
</dbReference>
<evidence type="ECO:0000256" key="2">
    <source>
        <dbReference type="ARBA" id="ARBA00022679"/>
    </source>
</evidence>
<dbReference type="GO" id="GO:0006396">
    <property type="term" value="P:RNA processing"/>
    <property type="evidence" value="ECO:0007669"/>
    <property type="project" value="InterPro"/>
</dbReference>
<evidence type="ECO:0000256" key="1">
    <source>
        <dbReference type="ARBA" id="ARBA00022603"/>
    </source>
</evidence>
<dbReference type="CDD" id="cd18096">
    <property type="entry name" value="SpoU-like"/>
    <property type="match status" value="1"/>
</dbReference>
<sequence length="233" mass="25394">MADERMQGGGEGGAGQPGPQCYLLVHNVSKKHNIGTLARSAVAFNVRQICLVGSKKYNMFGNHGSGDYMSLKHAEDLRSAREYLKGECGCQILGVEIVEGAKPIQDHPFVGNTAFILGNEGYGLTQKQMDICDGFVYIPQHGCGTASLNVTVAGSIVLHHFALWAKYAETEREGYKYVLGERPRRQGKRGVCEDPEEVRRRREEKRAAAKKAKGEDSDDGDQGALGVGGMFED</sequence>
<gene>
    <name evidence="5" type="ORF">HKI87_08g53710</name>
</gene>